<evidence type="ECO:0000313" key="2">
    <source>
        <dbReference type="Proteomes" id="UP000294829"/>
    </source>
</evidence>
<keyword evidence="2" id="KW-1185">Reference proteome</keyword>
<comment type="caution">
    <text evidence="1">The sequence shown here is derived from an EMBL/GenBank/DDBJ whole genome shotgun (WGS) entry which is preliminary data.</text>
</comment>
<gene>
    <name evidence="1" type="ORF">E2I14_07825</name>
</gene>
<dbReference type="AlphaFoldDB" id="A0A4R5W279"/>
<protein>
    <submittedName>
        <fullName evidence="1">Uncharacterized protein</fullName>
    </submittedName>
</protein>
<dbReference type="EMBL" id="SMYL01000003">
    <property type="protein sequence ID" value="TDK66374.1"/>
    <property type="molecule type" value="Genomic_DNA"/>
</dbReference>
<accession>A0A4R5W279</accession>
<reference evidence="1 2" key="1">
    <citation type="submission" date="2019-03" db="EMBL/GenBank/DDBJ databases">
        <title>Sapientia aquatica gen. nov., sp. nov., isolated from a crater lake.</title>
        <authorList>
            <person name="Felfoldi T."/>
            <person name="Szabo A."/>
            <person name="Toth E."/>
            <person name="Schumann P."/>
            <person name="Keki Z."/>
            <person name="Marialigeti K."/>
            <person name="Mathe I."/>
        </authorList>
    </citation>
    <scope>NUCLEOTIDE SEQUENCE [LARGE SCALE GENOMIC DNA]</scope>
    <source>
        <strain evidence="1 2">SA-152</strain>
    </source>
</reference>
<name>A0A4R5W279_9BURK</name>
<sequence>MLMNTWQLVRNGLIVAIVSTSSLAQQSIEPQSPRPPSHGRGDTQRYSIEQAISDRAQLHTIAFDALAFLTGDFAHDTFLPPGKVSDYFGFQYMRDIDAKHSGHSTSFLTTIALNILTLLNQQQRNQLVVLAHSQQDSITTFARQRLPLINAFRMNLEGKIPTDSIGLNRNAVMRASSQLYRLDGELAYDRAKVMARIIRSFSDEQREALSKLKFGDSGTWPTVTEPDERRSWPHEIDVAVMTYASELFSWYAGNSEADIYFCPERHGMYFGGFGMKTAPAMGKQNYSISTSLTGDSGTAMLELLDSPQRKHITDLIDLQRSDLQEIISIRQHIATELRLLLNGAQGNRSAIMHLSERYGAIDGELSYWYATAFASVGQSLTIVQRQKLLALRQVDPGEQPGPFLYSEPIRDALFGDPKTFFYEPKDAT</sequence>
<dbReference type="RefSeq" id="WP_206105601.1">
    <property type="nucleotide sequence ID" value="NZ_SMYL01000003.1"/>
</dbReference>
<dbReference type="Proteomes" id="UP000294829">
    <property type="component" value="Unassembled WGS sequence"/>
</dbReference>
<organism evidence="1 2">
    <name type="scientific">Sapientia aquatica</name>
    <dbReference type="NCBI Taxonomy" id="1549640"/>
    <lineage>
        <taxon>Bacteria</taxon>
        <taxon>Pseudomonadati</taxon>
        <taxon>Pseudomonadota</taxon>
        <taxon>Betaproteobacteria</taxon>
        <taxon>Burkholderiales</taxon>
        <taxon>Oxalobacteraceae</taxon>
        <taxon>Sapientia</taxon>
    </lineage>
</organism>
<evidence type="ECO:0000313" key="1">
    <source>
        <dbReference type="EMBL" id="TDK66374.1"/>
    </source>
</evidence>
<proteinExistence type="predicted"/>